<comment type="caution">
    <text evidence="2">The sequence shown here is derived from an EMBL/GenBank/DDBJ whole genome shotgun (WGS) entry which is preliminary data.</text>
</comment>
<dbReference type="SUPFAM" id="SSF52540">
    <property type="entry name" value="P-loop containing nucleoside triphosphate hydrolases"/>
    <property type="match status" value="1"/>
</dbReference>
<feature type="region of interest" description="Disordered" evidence="1">
    <location>
        <begin position="1"/>
        <end position="25"/>
    </location>
</feature>
<gene>
    <name evidence="2" type="ORF">C5C51_05640</name>
</gene>
<dbReference type="EMBL" id="PSWU01000007">
    <property type="protein sequence ID" value="PPI15270.1"/>
    <property type="molecule type" value="Genomic_DNA"/>
</dbReference>
<keyword evidence="2" id="KW-0067">ATP-binding</keyword>
<sequence length="218" mass="24200">MVEFAPRPDSRGRTSSSQPLNPGTARSLARRILAARARSILIDGPSGSGKSTFASRLLRELHIIRAPQAELVQMDDLYPGWAGLDLAVASVARDLVRPHSLGLPALWRPWNWASGTTAGVRQARAPLLLLEGCGAAGAASRAHADLTLWIEADSQARKKRALARDGELMRLHWNEWERHFWRYCERERPREGADLVLDSTAHQAYPQPSSCKRWSSIP</sequence>
<dbReference type="OrthoDB" id="3237545at2"/>
<dbReference type="AlphaFoldDB" id="A0A2S5Y722"/>
<dbReference type="Gene3D" id="3.40.50.300">
    <property type="entry name" value="P-loop containing nucleotide triphosphate hydrolases"/>
    <property type="match status" value="1"/>
</dbReference>
<name>A0A2S5Y722_9MICO</name>
<protein>
    <submittedName>
        <fullName evidence="2">ATP-binding protein</fullName>
    </submittedName>
</protein>
<evidence type="ECO:0000313" key="3">
    <source>
        <dbReference type="Proteomes" id="UP000237966"/>
    </source>
</evidence>
<evidence type="ECO:0000313" key="2">
    <source>
        <dbReference type="EMBL" id="PPI15270.1"/>
    </source>
</evidence>
<accession>A0A2S5Y722</accession>
<keyword evidence="2" id="KW-0547">Nucleotide-binding</keyword>
<dbReference type="RefSeq" id="WP_051210055.1">
    <property type="nucleotide sequence ID" value="NZ_CP037977.1"/>
</dbReference>
<reference evidence="2 3" key="1">
    <citation type="submission" date="2018-02" db="EMBL/GenBank/DDBJ databases">
        <title>Bacteriophage NCPPB3778 and a type I-E CRISPR drive the evolution of the US Biological Select Agent, Rathayibacter toxicus.</title>
        <authorList>
            <person name="Davis E.W.II."/>
            <person name="Tabima J.F."/>
            <person name="Weisberg A.J."/>
            <person name="Lopes L.D."/>
            <person name="Wiseman M.S."/>
            <person name="Wiseman M.S."/>
            <person name="Pupko T."/>
            <person name="Belcher M.S."/>
            <person name="Sechler A.J."/>
            <person name="Tancos M.A."/>
            <person name="Schroeder B.K."/>
            <person name="Murray T.D."/>
            <person name="Luster D.G."/>
            <person name="Schneider W.L."/>
            <person name="Rogers E."/>
            <person name="Andreote F.D."/>
            <person name="Grunwald N.J."/>
            <person name="Putnam M.L."/>
            <person name="Chang J.H."/>
        </authorList>
    </citation>
    <scope>NUCLEOTIDE SEQUENCE [LARGE SCALE GENOMIC DNA]</scope>
    <source>
        <strain evidence="2 3">FH99</strain>
    </source>
</reference>
<proteinExistence type="predicted"/>
<evidence type="ECO:0000256" key="1">
    <source>
        <dbReference type="SAM" id="MobiDB-lite"/>
    </source>
</evidence>
<feature type="compositionally biased region" description="Basic and acidic residues" evidence="1">
    <location>
        <begin position="1"/>
        <end position="12"/>
    </location>
</feature>
<dbReference type="Proteomes" id="UP000237966">
    <property type="component" value="Unassembled WGS sequence"/>
</dbReference>
<dbReference type="GO" id="GO:0005524">
    <property type="term" value="F:ATP binding"/>
    <property type="evidence" value="ECO:0007669"/>
    <property type="project" value="UniProtKB-KW"/>
</dbReference>
<organism evidence="2 3">
    <name type="scientific">Rathayibacter toxicus</name>
    <dbReference type="NCBI Taxonomy" id="145458"/>
    <lineage>
        <taxon>Bacteria</taxon>
        <taxon>Bacillati</taxon>
        <taxon>Actinomycetota</taxon>
        <taxon>Actinomycetes</taxon>
        <taxon>Micrococcales</taxon>
        <taxon>Microbacteriaceae</taxon>
        <taxon>Rathayibacter</taxon>
    </lineage>
</organism>
<dbReference type="InterPro" id="IPR027417">
    <property type="entry name" value="P-loop_NTPase"/>
</dbReference>